<feature type="transmembrane region" description="Helical" evidence="7">
    <location>
        <begin position="368"/>
        <end position="389"/>
    </location>
</feature>
<evidence type="ECO:0000256" key="6">
    <source>
        <dbReference type="SAM" id="MobiDB-lite"/>
    </source>
</evidence>
<proteinExistence type="predicted"/>
<feature type="transmembrane region" description="Helical" evidence="7">
    <location>
        <begin position="232"/>
        <end position="249"/>
    </location>
</feature>
<evidence type="ECO:0000313" key="8">
    <source>
        <dbReference type="EMBL" id="GAA0927307.1"/>
    </source>
</evidence>
<name>A0ABP3ZW59_9PSEU</name>
<feature type="transmembrane region" description="Helical" evidence="7">
    <location>
        <begin position="156"/>
        <end position="176"/>
    </location>
</feature>
<evidence type="ECO:0000256" key="2">
    <source>
        <dbReference type="ARBA" id="ARBA00022448"/>
    </source>
</evidence>
<dbReference type="PANTHER" id="PTHR45649">
    <property type="entry name" value="AMINO-ACID PERMEASE BAT1"/>
    <property type="match status" value="1"/>
</dbReference>
<feature type="transmembrane region" description="Helical" evidence="7">
    <location>
        <begin position="395"/>
        <end position="416"/>
    </location>
</feature>
<accession>A0ABP3ZW59</accession>
<keyword evidence="3 7" id="KW-0812">Transmembrane</keyword>
<dbReference type="InterPro" id="IPR002293">
    <property type="entry name" value="AA/rel_permease1"/>
</dbReference>
<evidence type="ECO:0000256" key="4">
    <source>
        <dbReference type="ARBA" id="ARBA00022989"/>
    </source>
</evidence>
<keyword evidence="5 7" id="KW-0472">Membrane</keyword>
<feature type="transmembrane region" description="Helical" evidence="7">
    <location>
        <begin position="321"/>
        <end position="348"/>
    </location>
</feature>
<dbReference type="RefSeq" id="WP_343939993.1">
    <property type="nucleotide sequence ID" value="NZ_BAAAHP010000035.1"/>
</dbReference>
<organism evidence="8 9">
    <name type="scientific">Pseudonocardia zijingensis</name>
    <dbReference type="NCBI Taxonomy" id="153376"/>
    <lineage>
        <taxon>Bacteria</taxon>
        <taxon>Bacillati</taxon>
        <taxon>Actinomycetota</taxon>
        <taxon>Actinomycetes</taxon>
        <taxon>Pseudonocardiales</taxon>
        <taxon>Pseudonocardiaceae</taxon>
        <taxon>Pseudonocardia</taxon>
    </lineage>
</organism>
<sequence length="538" mass="58156">MSTPTGYLTRERETARSDEALLLRLGYSQVLYRQMGGFSNFAISFTIISVLAGCLTSYYLAFNNGGPIAITWGWLLVGAFCVVVAMAMGEIASAMPTAGALYFWASKLGGPAWGWFTGWFNLVGQIAVTAAIQYGSATFMTALLNLWFPSLFGTDTTTIFLVFTAIAAGQLGLNLLNVNLLSRLNTLSAWWHMAGVALIVVILLLVPTEHQSVAFVFGEVINNSGFSDTNTWFVFGLGLLMAQYTVTGYDASAHMSEETRGASRATALGMIWAVAASVVFGFILLVAVTFAVPDVQGTLDAGGMAVVYIWTEATNETWAEFMLIIVVIAQLFCGTASLTSASRMLFAFSRDRAVPGSRLWRRVGANRVPVNSVIAIAVASWALMIPTLANGVVGYAVGTSIAVIGLYIAFALPIILRIKAGDKFEPGAWSLGGHYKWVSTIAVIWIGAVCVLFLMPISPNGIPGAEDFAWESVNYAPITVGGALLLFGGWYFLSARKWFTGPVRETRSPEDYASVARENGRPPQQPPHQQWREPVRPY</sequence>
<dbReference type="PANTHER" id="PTHR45649:SF26">
    <property type="entry name" value="OS04G0435100 PROTEIN"/>
    <property type="match status" value="1"/>
</dbReference>
<feature type="transmembrane region" description="Helical" evidence="7">
    <location>
        <begin position="112"/>
        <end position="136"/>
    </location>
</feature>
<dbReference type="Pfam" id="PF13520">
    <property type="entry name" value="AA_permease_2"/>
    <property type="match status" value="1"/>
</dbReference>
<feature type="transmembrane region" description="Helical" evidence="7">
    <location>
        <begin position="475"/>
        <end position="493"/>
    </location>
</feature>
<comment type="caution">
    <text evidence="8">The sequence shown here is derived from an EMBL/GenBank/DDBJ whole genome shotgun (WGS) entry which is preliminary data.</text>
</comment>
<feature type="transmembrane region" description="Helical" evidence="7">
    <location>
        <begin position="270"/>
        <end position="292"/>
    </location>
</feature>
<keyword evidence="9" id="KW-1185">Reference proteome</keyword>
<gene>
    <name evidence="8" type="ORF">GCM10009559_13080</name>
</gene>
<feature type="transmembrane region" description="Helical" evidence="7">
    <location>
        <begin position="72"/>
        <end position="105"/>
    </location>
</feature>
<keyword evidence="2" id="KW-0813">Transport</keyword>
<evidence type="ECO:0000256" key="7">
    <source>
        <dbReference type="SAM" id="Phobius"/>
    </source>
</evidence>
<dbReference type="PIRSF" id="PIRSF006060">
    <property type="entry name" value="AA_transporter"/>
    <property type="match status" value="1"/>
</dbReference>
<feature type="region of interest" description="Disordered" evidence="6">
    <location>
        <begin position="506"/>
        <end position="538"/>
    </location>
</feature>
<dbReference type="Proteomes" id="UP001499967">
    <property type="component" value="Unassembled WGS sequence"/>
</dbReference>
<protein>
    <submittedName>
        <fullName evidence="8">Amino acid permease</fullName>
    </submittedName>
</protein>
<reference evidence="9" key="1">
    <citation type="journal article" date="2019" name="Int. J. Syst. Evol. Microbiol.">
        <title>The Global Catalogue of Microorganisms (GCM) 10K type strain sequencing project: providing services to taxonomists for standard genome sequencing and annotation.</title>
        <authorList>
            <consortium name="The Broad Institute Genomics Platform"/>
            <consortium name="The Broad Institute Genome Sequencing Center for Infectious Disease"/>
            <person name="Wu L."/>
            <person name="Ma J."/>
        </authorList>
    </citation>
    <scope>NUCLEOTIDE SEQUENCE [LARGE SCALE GENOMIC DNA]</scope>
    <source>
        <strain evidence="9">JCM 11117</strain>
    </source>
</reference>
<evidence type="ECO:0000256" key="5">
    <source>
        <dbReference type="ARBA" id="ARBA00023136"/>
    </source>
</evidence>
<evidence type="ECO:0000256" key="1">
    <source>
        <dbReference type="ARBA" id="ARBA00004141"/>
    </source>
</evidence>
<evidence type="ECO:0000256" key="3">
    <source>
        <dbReference type="ARBA" id="ARBA00022692"/>
    </source>
</evidence>
<feature type="transmembrane region" description="Helical" evidence="7">
    <location>
        <begin position="41"/>
        <end position="60"/>
    </location>
</feature>
<feature type="transmembrane region" description="Helical" evidence="7">
    <location>
        <begin position="437"/>
        <end position="455"/>
    </location>
</feature>
<feature type="transmembrane region" description="Helical" evidence="7">
    <location>
        <begin position="188"/>
        <end position="206"/>
    </location>
</feature>
<keyword evidence="4 7" id="KW-1133">Transmembrane helix</keyword>
<dbReference type="Gene3D" id="1.20.1740.10">
    <property type="entry name" value="Amino acid/polyamine transporter I"/>
    <property type="match status" value="1"/>
</dbReference>
<dbReference type="EMBL" id="BAAAHP010000035">
    <property type="protein sequence ID" value="GAA0927307.1"/>
    <property type="molecule type" value="Genomic_DNA"/>
</dbReference>
<evidence type="ECO:0000313" key="9">
    <source>
        <dbReference type="Proteomes" id="UP001499967"/>
    </source>
</evidence>
<comment type="subcellular location">
    <subcellularLocation>
        <location evidence="1">Membrane</location>
        <topology evidence="1">Multi-pass membrane protein</topology>
    </subcellularLocation>
</comment>